<evidence type="ECO:0008006" key="4">
    <source>
        <dbReference type="Google" id="ProtNLM"/>
    </source>
</evidence>
<sequence>MYQIGTQNNKIMLVISSREFRQNQKKYFERVDNGEHVIVQRANDKAYALTPITEDDMYFNAEMVNKIKQSILEVKKGEVSRVSTSKGISDLLGL</sequence>
<reference evidence="3" key="1">
    <citation type="journal article" date="2019" name="Int. J. Syst. Evol. Microbiol.">
        <title>The Global Catalogue of Microorganisms (GCM) 10K type strain sequencing project: providing services to taxonomists for standard genome sequencing and annotation.</title>
        <authorList>
            <consortium name="The Broad Institute Genomics Platform"/>
            <consortium name="The Broad Institute Genome Sequencing Center for Infectious Disease"/>
            <person name="Wu L."/>
            <person name="Ma J."/>
        </authorList>
    </citation>
    <scope>NUCLEOTIDE SEQUENCE [LARGE SCALE GENOMIC DNA]</scope>
    <source>
        <strain evidence="3">CGMCC 1.10832</strain>
    </source>
</reference>
<evidence type="ECO:0000313" key="3">
    <source>
        <dbReference type="Proteomes" id="UP000636010"/>
    </source>
</evidence>
<comment type="similarity">
    <text evidence="1">Belongs to the phD/YefM antitoxin family.</text>
</comment>
<dbReference type="SUPFAM" id="SSF143120">
    <property type="entry name" value="YefM-like"/>
    <property type="match status" value="1"/>
</dbReference>
<dbReference type="Proteomes" id="UP000636010">
    <property type="component" value="Unassembled WGS sequence"/>
</dbReference>
<name>A0ABQ1N739_9BACT</name>
<accession>A0ABQ1N739</accession>
<evidence type="ECO:0000256" key="1">
    <source>
        <dbReference type="ARBA" id="ARBA00009981"/>
    </source>
</evidence>
<dbReference type="EMBL" id="BMEC01000030">
    <property type="protein sequence ID" value="GGC56659.1"/>
    <property type="molecule type" value="Genomic_DNA"/>
</dbReference>
<comment type="caution">
    <text evidence="2">The sequence shown here is derived from an EMBL/GenBank/DDBJ whole genome shotgun (WGS) entry which is preliminary data.</text>
</comment>
<gene>
    <name evidence="2" type="ORF">GCM10011506_47920</name>
</gene>
<protein>
    <recommendedName>
        <fullName evidence="4">Prevent-host-death protein</fullName>
    </recommendedName>
</protein>
<proteinExistence type="inferred from homology"/>
<dbReference type="InterPro" id="IPR036165">
    <property type="entry name" value="YefM-like_sf"/>
</dbReference>
<keyword evidence="3" id="KW-1185">Reference proteome</keyword>
<organism evidence="2 3">
    <name type="scientific">Marivirga lumbricoides</name>
    <dbReference type="NCBI Taxonomy" id="1046115"/>
    <lineage>
        <taxon>Bacteria</taxon>
        <taxon>Pseudomonadati</taxon>
        <taxon>Bacteroidota</taxon>
        <taxon>Cytophagia</taxon>
        <taxon>Cytophagales</taxon>
        <taxon>Marivirgaceae</taxon>
        <taxon>Marivirga</taxon>
    </lineage>
</organism>
<evidence type="ECO:0000313" key="2">
    <source>
        <dbReference type="EMBL" id="GGC56659.1"/>
    </source>
</evidence>